<evidence type="ECO:0000256" key="1">
    <source>
        <dbReference type="ARBA" id="ARBA00004141"/>
    </source>
</evidence>
<feature type="transmembrane region" description="Helical" evidence="7">
    <location>
        <begin position="479"/>
        <end position="501"/>
    </location>
</feature>
<evidence type="ECO:0000256" key="6">
    <source>
        <dbReference type="RuleBase" id="RU003732"/>
    </source>
</evidence>
<comment type="similarity">
    <text evidence="6">Belongs to the sodium:neurotransmitter symporter (SNF) (TC 2.A.22) family.</text>
</comment>
<keyword evidence="9" id="KW-1185">Reference proteome</keyword>
<evidence type="ECO:0000256" key="5">
    <source>
        <dbReference type="ARBA" id="ARBA00023136"/>
    </source>
</evidence>
<reference evidence="8 9" key="1">
    <citation type="submission" date="2024-02" db="EMBL/GenBank/DDBJ databases">
        <authorList>
            <person name="Daric V."/>
            <person name="Darras S."/>
        </authorList>
    </citation>
    <scope>NUCLEOTIDE SEQUENCE [LARGE SCALE GENOMIC DNA]</scope>
</reference>
<dbReference type="PRINTS" id="PR00176">
    <property type="entry name" value="NANEUSMPORT"/>
</dbReference>
<evidence type="ECO:0000313" key="8">
    <source>
        <dbReference type="EMBL" id="CAK8680479.1"/>
    </source>
</evidence>
<evidence type="ECO:0000256" key="2">
    <source>
        <dbReference type="ARBA" id="ARBA00022448"/>
    </source>
</evidence>
<feature type="transmembrane region" description="Helical" evidence="7">
    <location>
        <begin position="225"/>
        <end position="246"/>
    </location>
</feature>
<evidence type="ECO:0000313" key="9">
    <source>
        <dbReference type="Proteomes" id="UP001642483"/>
    </source>
</evidence>
<evidence type="ECO:0000256" key="7">
    <source>
        <dbReference type="SAM" id="Phobius"/>
    </source>
</evidence>
<feature type="transmembrane region" description="Helical" evidence="7">
    <location>
        <begin position="522"/>
        <end position="546"/>
    </location>
</feature>
<keyword evidence="4 7" id="KW-1133">Transmembrane helix</keyword>
<dbReference type="PANTHER" id="PTHR11616:SF241">
    <property type="entry name" value="SODIUM- AND CHLORIDE-DEPENDENT GLYCINE TRANSPORTER 2"/>
    <property type="match status" value="1"/>
</dbReference>
<feature type="transmembrane region" description="Helical" evidence="7">
    <location>
        <begin position="403"/>
        <end position="428"/>
    </location>
</feature>
<proteinExistence type="inferred from homology"/>
<evidence type="ECO:0000256" key="3">
    <source>
        <dbReference type="ARBA" id="ARBA00022692"/>
    </source>
</evidence>
<gene>
    <name evidence="8" type="ORF">CVLEPA_LOCUS10726</name>
</gene>
<dbReference type="PANTHER" id="PTHR11616">
    <property type="entry name" value="SODIUM/CHLORIDE DEPENDENT TRANSPORTER"/>
    <property type="match status" value="1"/>
</dbReference>
<organism evidence="8 9">
    <name type="scientific">Clavelina lepadiformis</name>
    <name type="common">Light-bulb sea squirt</name>
    <name type="synonym">Ascidia lepadiformis</name>
    <dbReference type="NCBI Taxonomy" id="159417"/>
    <lineage>
        <taxon>Eukaryota</taxon>
        <taxon>Metazoa</taxon>
        <taxon>Chordata</taxon>
        <taxon>Tunicata</taxon>
        <taxon>Ascidiacea</taxon>
        <taxon>Aplousobranchia</taxon>
        <taxon>Clavelinidae</taxon>
        <taxon>Clavelina</taxon>
    </lineage>
</organism>
<evidence type="ECO:0000256" key="4">
    <source>
        <dbReference type="ARBA" id="ARBA00022989"/>
    </source>
</evidence>
<keyword evidence="2 6" id="KW-0813">Transport</keyword>
<feature type="transmembrane region" description="Helical" evidence="7">
    <location>
        <begin position="21"/>
        <end position="38"/>
    </location>
</feature>
<keyword evidence="3 6" id="KW-0812">Transmembrane</keyword>
<feature type="transmembrane region" description="Helical" evidence="7">
    <location>
        <begin position="440"/>
        <end position="459"/>
    </location>
</feature>
<sequence>MSSYSTQHELERTTWPNKLEYHLSLFCFILGLASFWRFPYLAYENGGAPFLYVFLFLYVLMGIPLVFLEMAWGQYGNLAPLQAFKIVPAMQGVGVCMLFLSSILTVYFGVASYYILVYLASSFATSLPWSSCDHEWNTEKCQTQLDPSCVMAGFPGLQVDPKMGYGMDVDGKFVKKTPCNYTSDGTYTSPTVEYWANNLIYNDSLCTQYSRISDILFGSSSSTALIAPIIILACFVGARFLIALVAMANHVRLTGKVAYLLSTFPFAVIVMLLVRCVTLTGSTNGLSYLFIPSNAESFFTPKLWKDACSQVFISLMLSWGGLISWSSYNRFYNKYHIDASMLLPVVPVLSIISCVCVFGVVGYLATVSDVGFEEALREAKGPFAPLVAYSEGLSQMWGNTLPWSIVVFVTMFLSSTSAILPCLECILSCISDGIPAFRSLLLRNVTVVFLLLTSFAAYYGIPCVLQGSGLQIIEFFDTFCLPLCCMIVALAEILMLSYSFGFKLLYTNTKAMTGNSCLKSHFWTVMWGGVCPLVILGCLVYTIVGIVRDGVDAMAPYLPQSMRGTWTTIAGAVVVAFVFLVLILVAVIKVLQSPGPLKEKLHNAFTPHLSRLSGNGGGNLSHTNGDLFMSDYTSHRERGIEILIDEDIVTSV</sequence>
<dbReference type="SUPFAM" id="SSF161070">
    <property type="entry name" value="SNF-like"/>
    <property type="match status" value="1"/>
</dbReference>
<dbReference type="PROSITE" id="PS50267">
    <property type="entry name" value="NA_NEUROTRAN_SYMP_3"/>
    <property type="match status" value="1"/>
</dbReference>
<keyword evidence="6" id="KW-0769">Symport</keyword>
<dbReference type="Proteomes" id="UP001642483">
    <property type="component" value="Unassembled WGS sequence"/>
</dbReference>
<feature type="transmembrane region" description="Helical" evidence="7">
    <location>
        <begin position="50"/>
        <end position="72"/>
    </location>
</feature>
<feature type="transmembrane region" description="Helical" evidence="7">
    <location>
        <begin position="311"/>
        <end position="329"/>
    </location>
</feature>
<feature type="transmembrane region" description="Helical" evidence="7">
    <location>
        <begin position="566"/>
        <end position="591"/>
    </location>
</feature>
<comment type="subcellular location">
    <subcellularLocation>
        <location evidence="1">Membrane</location>
        <topology evidence="1">Multi-pass membrane protein</topology>
    </subcellularLocation>
</comment>
<dbReference type="PROSITE" id="PS00610">
    <property type="entry name" value="NA_NEUROTRAN_SYMP_1"/>
    <property type="match status" value="1"/>
</dbReference>
<dbReference type="InterPro" id="IPR037272">
    <property type="entry name" value="SNS_sf"/>
</dbReference>
<feature type="transmembrane region" description="Helical" evidence="7">
    <location>
        <begin position="341"/>
        <end position="365"/>
    </location>
</feature>
<feature type="transmembrane region" description="Helical" evidence="7">
    <location>
        <begin position="93"/>
        <end position="120"/>
    </location>
</feature>
<accession>A0ABP0FPN4</accession>
<keyword evidence="5 7" id="KW-0472">Membrane</keyword>
<comment type="caution">
    <text evidence="8">The sequence shown here is derived from an EMBL/GenBank/DDBJ whole genome shotgun (WGS) entry which is preliminary data.</text>
</comment>
<dbReference type="Pfam" id="PF00209">
    <property type="entry name" value="SNF"/>
    <property type="match status" value="1"/>
</dbReference>
<protein>
    <recommendedName>
        <fullName evidence="6">Transporter</fullName>
    </recommendedName>
</protein>
<dbReference type="InterPro" id="IPR000175">
    <property type="entry name" value="Na/ntran_symport"/>
</dbReference>
<name>A0ABP0FPN4_CLALP</name>
<dbReference type="EMBL" id="CAWYQH010000068">
    <property type="protein sequence ID" value="CAK8680479.1"/>
    <property type="molecule type" value="Genomic_DNA"/>
</dbReference>
<feature type="transmembrane region" description="Helical" evidence="7">
    <location>
        <begin position="258"/>
        <end position="291"/>
    </location>
</feature>